<reference evidence="3" key="1">
    <citation type="submission" date="2022-03" db="EMBL/GenBank/DDBJ databases">
        <title>The complete genome sequence of a Methyloterrigena soli.</title>
        <authorList>
            <person name="Zi Z."/>
        </authorList>
    </citation>
    <scope>NUCLEOTIDE SEQUENCE</scope>
    <source>
        <strain evidence="3">M48</strain>
    </source>
</reference>
<dbReference type="InterPro" id="IPR022789">
    <property type="entry name" value="ParD"/>
</dbReference>
<dbReference type="SUPFAM" id="SSF47598">
    <property type="entry name" value="Ribbon-helix-helix"/>
    <property type="match status" value="1"/>
</dbReference>
<dbReference type="RefSeq" id="WP_035093174.1">
    <property type="nucleotide sequence ID" value="NZ_JAKETQ010000001.1"/>
</dbReference>
<accession>A0AA41UAY3</accession>
<dbReference type="Proteomes" id="UP001156140">
    <property type="component" value="Unassembled WGS sequence"/>
</dbReference>
<dbReference type="EMBL" id="JALAZD010000001">
    <property type="protein sequence ID" value="MCI0126805.1"/>
    <property type="molecule type" value="Genomic_DNA"/>
</dbReference>
<gene>
    <name evidence="3" type="ORF">ML536_08195</name>
</gene>
<comment type="similarity">
    <text evidence="1">Belongs to the ParD antitoxin family.</text>
</comment>
<dbReference type="InterPro" id="IPR038296">
    <property type="entry name" value="ParD_sf"/>
</dbReference>
<dbReference type="CDD" id="cd22231">
    <property type="entry name" value="RHH_NikR_HicB-like"/>
    <property type="match status" value="1"/>
</dbReference>
<protein>
    <submittedName>
        <fullName evidence="3">Type II toxin-antitoxin system ParD family antitoxin</fullName>
    </submittedName>
</protein>
<dbReference type="InterPro" id="IPR010985">
    <property type="entry name" value="Ribbon_hlx_hlx"/>
</dbReference>
<dbReference type="NCBIfam" id="TIGR02606">
    <property type="entry name" value="antidote_CC2985"/>
    <property type="match status" value="1"/>
</dbReference>
<evidence type="ECO:0000313" key="3">
    <source>
        <dbReference type="EMBL" id="MCI0126805.1"/>
    </source>
</evidence>
<organism evidence="3 4">
    <name type="scientific">Paradevosia shaoguanensis</name>
    <dbReference type="NCBI Taxonomy" id="1335043"/>
    <lineage>
        <taxon>Bacteria</taxon>
        <taxon>Pseudomonadati</taxon>
        <taxon>Pseudomonadota</taxon>
        <taxon>Alphaproteobacteria</taxon>
        <taxon>Hyphomicrobiales</taxon>
        <taxon>Devosiaceae</taxon>
        <taxon>Paradevosia</taxon>
    </lineage>
</organism>
<dbReference type="PANTHER" id="PTHR36582:SF2">
    <property type="entry name" value="ANTITOXIN PARD"/>
    <property type="match status" value="1"/>
</dbReference>
<dbReference type="GO" id="GO:0006355">
    <property type="term" value="P:regulation of DNA-templated transcription"/>
    <property type="evidence" value="ECO:0007669"/>
    <property type="project" value="InterPro"/>
</dbReference>
<dbReference type="AlphaFoldDB" id="A0AA41UAY3"/>
<evidence type="ECO:0000313" key="4">
    <source>
        <dbReference type="Proteomes" id="UP001156140"/>
    </source>
</evidence>
<keyword evidence="4" id="KW-1185">Reference proteome</keyword>
<sequence>MNVSIGERWEEFVAEAVRSGRYGSVSEVVREGLRLVEERETKLKALRETIQAALDEGGSHSWEDVQMGLNEELKAWQVGKPVHK</sequence>
<dbReference type="PANTHER" id="PTHR36582">
    <property type="entry name" value="ANTITOXIN PARD"/>
    <property type="match status" value="1"/>
</dbReference>
<comment type="caution">
    <text evidence="3">The sequence shown here is derived from an EMBL/GenBank/DDBJ whole genome shotgun (WGS) entry which is preliminary data.</text>
</comment>
<keyword evidence="2" id="KW-1277">Toxin-antitoxin system</keyword>
<name>A0AA41UAY3_9HYPH</name>
<proteinExistence type="inferred from homology"/>
<dbReference type="Gene3D" id="6.10.10.120">
    <property type="entry name" value="Antitoxin ParD1-like"/>
    <property type="match status" value="1"/>
</dbReference>
<evidence type="ECO:0000256" key="2">
    <source>
        <dbReference type="ARBA" id="ARBA00022649"/>
    </source>
</evidence>
<evidence type="ECO:0000256" key="1">
    <source>
        <dbReference type="ARBA" id="ARBA00008580"/>
    </source>
</evidence>
<dbReference type="Pfam" id="PF03693">
    <property type="entry name" value="ParD_antitoxin"/>
    <property type="match status" value="1"/>
</dbReference>